<evidence type="ECO:0000259" key="2">
    <source>
        <dbReference type="Pfam" id="PF07670"/>
    </source>
</evidence>
<reference evidence="3 5" key="1">
    <citation type="submission" date="2017-12" db="EMBL/GenBank/DDBJ databases">
        <title>Complete genome sequence of Herbivorax saccincola GGR1, a novel Cellulosome-producing hydrolytic bacterium in a thermophilic biogas plant, established by Illumina and Nanopore MinION sequencing.</title>
        <authorList>
            <person name="Pechtl A."/>
            <person name="Ruckert C."/>
            <person name="Koeck D.E."/>
            <person name="Maus I."/>
            <person name="Winkler A."/>
            <person name="Kalinowski J."/>
            <person name="Puhler A."/>
            <person name="Schwarz W.W."/>
            <person name="Zverlov V.V."/>
            <person name="Schluter A."/>
            <person name="Liebl W."/>
        </authorList>
    </citation>
    <scope>NUCLEOTIDE SEQUENCE [LARGE SCALE GENOMIC DNA]</scope>
    <source>
        <strain evidence="3">GGR1</strain>
        <strain evidence="5">SR1</strain>
    </source>
</reference>
<keyword evidence="1" id="KW-1133">Transmembrane helix</keyword>
<evidence type="ECO:0000313" key="4">
    <source>
        <dbReference type="EMBL" id="PQQ66082.1"/>
    </source>
</evidence>
<dbReference type="PANTHER" id="PTHR35793">
    <property type="entry name" value="INNER MEMBRANE PROTEIN YJIG"/>
    <property type="match status" value="1"/>
</dbReference>
<evidence type="ECO:0000256" key="1">
    <source>
        <dbReference type="SAM" id="Phobius"/>
    </source>
</evidence>
<reference evidence="4 6" key="2">
    <citation type="journal article" date="2018" name="Syst. Appl. Microbiol.">
        <title>Characterization and high-quality draft genome sequence of Herbivorax saccincola A7, an anaerobic, alkaliphilic, thermophilic, cellulolytic, and xylanolytic bacterium.</title>
        <authorList>
            <person name="Aikawa S."/>
            <person name="Baramee S."/>
            <person name="Sermsathanaswadi J."/>
            <person name="Thianheng P."/>
            <person name="Tachaapaikoon C."/>
            <person name="Shikata A."/>
            <person name="Waeonukul R."/>
            <person name="Pason P."/>
            <person name="Ratanakhanokchai K."/>
            <person name="Kosugi A."/>
        </authorList>
    </citation>
    <scope>NUCLEOTIDE SEQUENCE [LARGE SCALE GENOMIC DNA]</scope>
    <source>
        <strain evidence="4 6">A7</strain>
    </source>
</reference>
<sequence>MDIIKAVSSYAVPAIFAVILIAGMYRDVKVYDIFVDSAKEGITTVVKIIPPLVGLIVATGVFRASGALELLIYAAKPIAGLFNIPSETLPLVFIRPISGSASLALLSDILKEYGADSFIGRVASTMMGSTETIFYTLTVYFGAVGVKKVRYTLLAALMADFASAIVSVWICTLVS</sequence>
<organism evidence="3 5">
    <name type="scientific">Acetivibrio saccincola</name>
    <dbReference type="NCBI Taxonomy" id="1677857"/>
    <lineage>
        <taxon>Bacteria</taxon>
        <taxon>Bacillati</taxon>
        <taxon>Bacillota</taxon>
        <taxon>Clostridia</taxon>
        <taxon>Eubacteriales</taxon>
        <taxon>Oscillospiraceae</taxon>
        <taxon>Acetivibrio</taxon>
    </lineage>
</organism>
<dbReference type="OrthoDB" id="9805623at2"/>
<keyword evidence="5" id="KW-1185">Reference proteome</keyword>
<dbReference type="RefSeq" id="WP_101303509.1">
    <property type="nucleotide sequence ID" value="NZ_CP025197.1"/>
</dbReference>
<dbReference type="InterPro" id="IPR011642">
    <property type="entry name" value="Gate_dom"/>
</dbReference>
<dbReference type="Proteomes" id="UP000233534">
    <property type="component" value="Chromosome"/>
</dbReference>
<feature type="transmembrane region" description="Helical" evidence="1">
    <location>
        <begin position="6"/>
        <end position="25"/>
    </location>
</feature>
<dbReference type="Proteomes" id="UP000239720">
    <property type="component" value="Unassembled WGS sequence"/>
</dbReference>
<name>A0A2K9E623_9FIRM</name>
<dbReference type="EMBL" id="NEMB01000003">
    <property type="protein sequence ID" value="PQQ66082.1"/>
    <property type="molecule type" value="Genomic_DNA"/>
</dbReference>
<dbReference type="AlphaFoldDB" id="A0A2K9E623"/>
<proteinExistence type="predicted"/>
<protein>
    <submittedName>
        <fullName evidence="3 4">Spore maturation protein</fullName>
    </submittedName>
</protein>
<dbReference type="KEGG" id="hsc:HVS_14840"/>
<keyword evidence="1" id="KW-0472">Membrane</keyword>
<keyword evidence="1" id="KW-0812">Transmembrane</keyword>
<feature type="domain" description="Nucleoside transporter/FeoB GTPase Gate" evidence="2">
    <location>
        <begin position="45"/>
        <end position="146"/>
    </location>
</feature>
<evidence type="ECO:0000313" key="5">
    <source>
        <dbReference type="Proteomes" id="UP000233534"/>
    </source>
</evidence>
<feature type="transmembrane region" description="Helical" evidence="1">
    <location>
        <begin position="118"/>
        <end position="141"/>
    </location>
</feature>
<evidence type="ECO:0000313" key="3">
    <source>
        <dbReference type="EMBL" id="AUG58819.1"/>
    </source>
</evidence>
<feature type="transmembrane region" description="Helical" evidence="1">
    <location>
        <begin position="45"/>
        <end position="68"/>
    </location>
</feature>
<dbReference type="Pfam" id="PF07670">
    <property type="entry name" value="Gate"/>
    <property type="match status" value="1"/>
</dbReference>
<dbReference type="GO" id="GO:0005886">
    <property type="term" value="C:plasma membrane"/>
    <property type="evidence" value="ECO:0007669"/>
    <property type="project" value="TreeGrafter"/>
</dbReference>
<dbReference type="InterPro" id="IPR052549">
    <property type="entry name" value="SpmB"/>
</dbReference>
<dbReference type="PANTHER" id="PTHR35793:SF2">
    <property type="entry name" value="INNER MEMBRANE PROTEIN YJIG"/>
    <property type="match status" value="1"/>
</dbReference>
<accession>A0A2K9E623</accession>
<dbReference type="EMBL" id="CP025197">
    <property type="protein sequence ID" value="AUG58819.1"/>
    <property type="molecule type" value="Genomic_DNA"/>
</dbReference>
<gene>
    <name evidence="3" type="primary">spmB</name>
    <name evidence="4" type="ORF">B9R14_04415</name>
    <name evidence="3" type="ORF">HVS_14840</name>
</gene>
<evidence type="ECO:0000313" key="6">
    <source>
        <dbReference type="Proteomes" id="UP000239720"/>
    </source>
</evidence>
<feature type="transmembrane region" description="Helical" evidence="1">
    <location>
        <begin position="153"/>
        <end position="174"/>
    </location>
</feature>